<feature type="compositionally biased region" description="Basic and acidic residues" evidence="4">
    <location>
        <begin position="61"/>
        <end position="76"/>
    </location>
</feature>
<keyword evidence="3" id="KW-0539">Nucleus</keyword>
<dbReference type="GO" id="GO:0031048">
    <property type="term" value="P:regulatory ncRNA-mediated heterochromatin formation"/>
    <property type="evidence" value="ECO:0007669"/>
    <property type="project" value="TreeGrafter"/>
</dbReference>
<organism evidence="5 6">
    <name type="scientific">Cytospora chrysosperma</name>
    <name type="common">Cytospora canker fungus</name>
    <name type="synonym">Sphaeria chrysosperma</name>
    <dbReference type="NCBI Taxonomy" id="252740"/>
    <lineage>
        <taxon>Eukaryota</taxon>
        <taxon>Fungi</taxon>
        <taxon>Dikarya</taxon>
        <taxon>Ascomycota</taxon>
        <taxon>Pezizomycotina</taxon>
        <taxon>Sordariomycetes</taxon>
        <taxon>Sordariomycetidae</taxon>
        <taxon>Diaporthales</taxon>
        <taxon>Cytosporaceae</taxon>
        <taxon>Cytospora</taxon>
    </lineage>
</organism>
<dbReference type="PANTHER" id="PTHR13471:SF0">
    <property type="entry name" value="NUCLEAR EXOSOME REGULATOR NRDE2"/>
    <property type="match status" value="1"/>
</dbReference>
<reference evidence="5 6" key="1">
    <citation type="submission" date="2015-09" db="EMBL/GenBank/DDBJ databases">
        <title>Host preference determinants of Valsa canker pathogens revealed by comparative genomics.</title>
        <authorList>
            <person name="Yin Z."/>
            <person name="Huang L."/>
        </authorList>
    </citation>
    <scope>NUCLEOTIDE SEQUENCE [LARGE SCALE GENOMIC DNA]</scope>
    <source>
        <strain evidence="5 6">YSFL</strain>
    </source>
</reference>
<keyword evidence="6" id="KW-1185">Reference proteome</keyword>
<dbReference type="InterPro" id="IPR013633">
    <property type="entry name" value="NRDE-2"/>
</dbReference>
<comment type="caution">
    <text evidence="5">The sequence shown here is derived from an EMBL/GenBank/DDBJ whole genome shotgun (WGS) entry which is preliminary data.</text>
</comment>
<feature type="region of interest" description="Disordered" evidence="4">
    <location>
        <begin position="228"/>
        <end position="285"/>
    </location>
</feature>
<feature type="compositionally biased region" description="Basic residues" evidence="4">
    <location>
        <begin position="77"/>
        <end position="95"/>
    </location>
</feature>
<dbReference type="GO" id="GO:1902369">
    <property type="term" value="P:negative regulation of RNA catabolic process"/>
    <property type="evidence" value="ECO:0007669"/>
    <property type="project" value="TreeGrafter"/>
</dbReference>
<dbReference type="STRING" id="252740.A0A423W6I9"/>
<dbReference type="InterPro" id="IPR011990">
    <property type="entry name" value="TPR-like_helical_dom_sf"/>
</dbReference>
<comment type="subcellular location">
    <subcellularLocation>
        <location evidence="1">Nucleus</location>
    </subcellularLocation>
</comment>
<evidence type="ECO:0000256" key="3">
    <source>
        <dbReference type="ARBA" id="ARBA00023242"/>
    </source>
</evidence>
<feature type="region of interest" description="Disordered" evidence="4">
    <location>
        <begin position="1"/>
        <end position="120"/>
    </location>
</feature>
<name>A0A423W6I9_CYTCH</name>
<proteinExistence type="inferred from homology"/>
<protein>
    <recommendedName>
        <fullName evidence="7">DUF1740-domain-containing protein</fullName>
    </recommendedName>
</protein>
<dbReference type="AlphaFoldDB" id="A0A423W6I9"/>
<evidence type="ECO:0000256" key="2">
    <source>
        <dbReference type="ARBA" id="ARBA00009265"/>
    </source>
</evidence>
<dbReference type="OrthoDB" id="297219at2759"/>
<evidence type="ECO:0000313" key="6">
    <source>
        <dbReference type="Proteomes" id="UP000284375"/>
    </source>
</evidence>
<feature type="compositionally biased region" description="Basic and acidic residues" evidence="4">
    <location>
        <begin position="96"/>
        <end position="107"/>
    </location>
</feature>
<evidence type="ECO:0008006" key="7">
    <source>
        <dbReference type="Google" id="ProtNLM"/>
    </source>
</evidence>
<dbReference type="GO" id="GO:0071013">
    <property type="term" value="C:catalytic step 2 spliceosome"/>
    <property type="evidence" value="ECO:0007669"/>
    <property type="project" value="TreeGrafter"/>
</dbReference>
<sequence length="1106" mass="124279">MERRPAAPKFASFKPIPEAASNPPTPSAVKDLDESRKGRHVPSFTSFNPKPDGASKSSSPHPERSSGRERGRDKRDRKDHRHHRSRHAKSHSHHDHRPERQRSRSAERPPPVSIPKEEPLFIIDKRGDPLIASYGSNERSRVPIYRRSGSGRVMGAPGRLRFIYDGPKEFFSLGTKFGEGPSAFRDRLLLSKASRKKSRVFRLRSVPAQGFTPPVEDWYDFIPLSGARNRERGSDEPGDVSEQDQPNYRSIQGKAKDRDLVDSDLESAGSSDSEPEAGNESLDPVKKRSIELSRRVKDHPEDVDAWLELVDLQEPLLRLDEYTRQERTSNEAKALASIRVSLLEEALAGHPDTEGRERLQLRLMREGARVWNSKKLASLWSGISLSHSSFALWKAHVDYKLSNMTGFKYDELQTVFLDRMLVLQRRLFEHVGDVVRPENTDSVAGVCDEFIYVFLRTMRFIHDAGYSELAVAAWQAMLELTFARPVGDVDTNPSDLLSSFSDFWESEIPRIGEDGAEGWRRLTETEQMADLPEAKTEEALVIPHTRDVYKAWAAMERQRGSNARLPARTLDEGTEDDPFRVVMFSDVEKWLFQIPPSLLESIRGSLLDAFLIFCRMPPFSMKPSVMIQKAYHDPFIYEGSTSWEHMDLIQHPDTDSAAKKPPRFSFPGGRLAMSADVLFAGADWFSYFDQTPSPVFDLVLRATTQLALNFDFEPVAEYSLALAWRKNPTGVKKAAKALLKRYPSNTSLYNAYALAECRNGKWDVTQNILSTAASQNLANKQLLWNTLSWLGLEADDTNKVLARCICSVEGPSSVAQSDEVESTITPSQILKARQKLSSTRDYLLSSGDLSQAADFAQTLALFEYISAEGSTEPTSTHQGNISAAMASIDTFASDAIARGYGTSADLEYLLQFAAHLLYIYATRGPFRPPFLRDQLHKFIVLFPSNAIFLNLFAWADTSLLINDPVRETLRNMVLKGPHDSVGNRVFAILHEMDTGTVHSARAAFDYALDSDACRGNVGLWLTYIRFCQRHRKELKGKAKEVYYMAIGSCPWSKELAMEAFTTLLGDMDSGELRAVFNTMTARGLRIHVDLDEFSLERSGRSAAGPG</sequence>
<dbReference type="Gene3D" id="1.25.40.10">
    <property type="entry name" value="Tetratricopeptide repeat domain"/>
    <property type="match status" value="1"/>
</dbReference>
<dbReference type="EMBL" id="LJZO01000012">
    <property type="protein sequence ID" value="ROV98972.1"/>
    <property type="molecule type" value="Genomic_DNA"/>
</dbReference>
<dbReference type="Proteomes" id="UP000284375">
    <property type="component" value="Unassembled WGS sequence"/>
</dbReference>
<gene>
    <name evidence="5" type="ORF">VSDG_03774</name>
</gene>
<dbReference type="Pfam" id="PF08424">
    <property type="entry name" value="NRDE-2"/>
    <property type="match status" value="1"/>
</dbReference>
<evidence type="ECO:0000313" key="5">
    <source>
        <dbReference type="EMBL" id="ROV98972.1"/>
    </source>
</evidence>
<comment type="similarity">
    <text evidence="2">Belongs to the NRDE2 family.</text>
</comment>
<dbReference type="PANTHER" id="PTHR13471">
    <property type="entry name" value="TETRATRICOPEPTIDE-LIKE HELICAL"/>
    <property type="match status" value="1"/>
</dbReference>
<accession>A0A423W6I9</accession>
<evidence type="ECO:0000256" key="4">
    <source>
        <dbReference type="SAM" id="MobiDB-lite"/>
    </source>
</evidence>
<evidence type="ECO:0000256" key="1">
    <source>
        <dbReference type="ARBA" id="ARBA00004123"/>
    </source>
</evidence>